<dbReference type="EMBL" id="QGKR01000111">
    <property type="protein sequence ID" value="PWR12211.1"/>
    <property type="molecule type" value="Genomic_DNA"/>
</dbReference>
<sequence>MQPSIFNPWAWRDPSALAGGYAQTTPSVTPPAGSDGADDGPDAPGPGTPVDLVGYGVQASDGRIGTIDEASDETDARYLVVDTGPWILGRKVLLPAGTVAKVDHLERSVHVDLTRQEIKDAPPFDPDSAGPEYRERVGSYYAESYRPPQA</sequence>
<dbReference type="InterPro" id="IPR011033">
    <property type="entry name" value="PRC_barrel-like_sf"/>
</dbReference>
<evidence type="ECO:0008006" key="4">
    <source>
        <dbReference type="Google" id="ProtNLM"/>
    </source>
</evidence>
<name>A0A317DBC6_9ACTN</name>
<proteinExistence type="predicted"/>
<dbReference type="SUPFAM" id="SSF50346">
    <property type="entry name" value="PRC-barrel domain"/>
    <property type="match status" value="1"/>
</dbReference>
<dbReference type="RefSeq" id="WP_109816012.1">
    <property type="nucleotide sequence ID" value="NZ_QGKR01000111.1"/>
</dbReference>
<dbReference type="OrthoDB" id="510842at2"/>
<protein>
    <recommendedName>
        <fullName evidence="4">PRC-barrel domain containing protein</fullName>
    </recommendedName>
</protein>
<dbReference type="InterPro" id="IPR014747">
    <property type="entry name" value="Bac_photo_RC_H_C"/>
</dbReference>
<dbReference type="AlphaFoldDB" id="A0A317DBC6"/>
<evidence type="ECO:0000313" key="3">
    <source>
        <dbReference type="Proteomes" id="UP000245410"/>
    </source>
</evidence>
<evidence type="ECO:0000256" key="1">
    <source>
        <dbReference type="SAM" id="MobiDB-lite"/>
    </source>
</evidence>
<feature type="region of interest" description="Disordered" evidence="1">
    <location>
        <begin position="117"/>
        <end position="150"/>
    </location>
</feature>
<comment type="caution">
    <text evidence="2">The sequence shown here is derived from an EMBL/GenBank/DDBJ whole genome shotgun (WGS) entry which is preliminary data.</text>
</comment>
<organism evidence="2 3">
    <name type="scientific">Micromonospora acroterricola</name>
    <dbReference type="NCBI Taxonomy" id="2202421"/>
    <lineage>
        <taxon>Bacteria</taxon>
        <taxon>Bacillati</taxon>
        <taxon>Actinomycetota</taxon>
        <taxon>Actinomycetes</taxon>
        <taxon>Micromonosporales</taxon>
        <taxon>Micromonosporaceae</taxon>
        <taxon>Micromonospora</taxon>
    </lineage>
</organism>
<gene>
    <name evidence="2" type="ORF">DKT68_03630</name>
</gene>
<keyword evidence="3" id="KW-1185">Reference proteome</keyword>
<accession>A0A317DBC6</accession>
<reference evidence="2 3" key="1">
    <citation type="submission" date="2018-05" db="EMBL/GenBank/DDBJ databases">
        <title>Micromonospora atacamensis sp. nov., a novel actinobacteria isolated from high altitude Atacama Desert soil.</title>
        <authorList>
            <person name="Carro L."/>
            <person name="Golinska P."/>
            <person name="Klenk H.-P."/>
            <person name="Goodfellow M."/>
        </authorList>
    </citation>
    <scope>NUCLEOTIDE SEQUENCE [LARGE SCALE GENOMIC DNA]</scope>
    <source>
        <strain evidence="2 3">5R2A7</strain>
    </source>
</reference>
<evidence type="ECO:0000313" key="2">
    <source>
        <dbReference type="EMBL" id="PWR12211.1"/>
    </source>
</evidence>
<dbReference type="Proteomes" id="UP000245410">
    <property type="component" value="Unassembled WGS sequence"/>
</dbReference>
<dbReference type="Gene3D" id="3.90.50.10">
    <property type="entry name" value="Photosynthetic Reaction Center, subunit H, domain 2"/>
    <property type="match status" value="1"/>
</dbReference>
<dbReference type="GO" id="GO:0019684">
    <property type="term" value="P:photosynthesis, light reaction"/>
    <property type="evidence" value="ECO:0007669"/>
    <property type="project" value="InterPro"/>
</dbReference>
<feature type="region of interest" description="Disordered" evidence="1">
    <location>
        <begin position="16"/>
        <end position="54"/>
    </location>
</feature>
<dbReference type="GO" id="GO:0030077">
    <property type="term" value="C:plasma membrane light-harvesting complex"/>
    <property type="evidence" value="ECO:0007669"/>
    <property type="project" value="InterPro"/>
</dbReference>